<evidence type="ECO:0000313" key="4">
    <source>
        <dbReference type="Proteomes" id="UP000765845"/>
    </source>
</evidence>
<dbReference type="PANTHER" id="PTHR47829:SF1">
    <property type="entry name" value="HAD FAMILY PHOSPHATASE"/>
    <property type="match status" value="1"/>
</dbReference>
<sequence length="360" mass="40439">MFFNEEQQAPQSWERVKQYLAGHDLALDLDAGIRQFSSGAANMNYLIHINGQKAVMRCPPKGSSPGANDVAREYKVLSGLASQYSYAPNAIHLCEDSSITGVPFCISEFREGTPITTVLPESLAEQPNIGRKLGELSLSALAELHRVDVDVAGLSALGKKDGFLERQVEGWGKRAKRVLPPDDLERAERVVNMLRASLPTFRPNSLVHNDFKLDNMLIDPERLTLNAVLDWDMCTLGDPLFDLMVTILYWGSTDDSELFKHLARMPYEADGWMSRSEAIDYYLALSDYPRDTEALVFYWTLALFRFAIIIAQLIAIYEADAMETVHVNKNNLLEVKERVSLILNELVAPSVDNHTILFSR</sequence>
<dbReference type="EMBL" id="JAAWWK010000001">
    <property type="protein sequence ID" value="NKI15843.1"/>
    <property type="molecule type" value="Genomic_DNA"/>
</dbReference>
<dbReference type="InterPro" id="IPR002575">
    <property type="entry name" value="Aminoglycoside_PTrfase"/>
</dbReference>
<feature type="transmembrane region" description="Helical" evidence="1">
    <location>
        <begin position="296"/>
        <end position="317"/>
    </location>
</feature>
<dbReference type="InterPro" id="IPR011009">
    <property type="entry name" value="Kinase-like_dom_sf"/>
</dbReference>
<gene>
    <name evidence="3" type="ORF">HCU74_00270</name>
</gene>
<proteinExistence type="predicted"/>
<dbReference type="PANTHER" id="PTHR47829">
    <property type="entry name" value="HYDROLASE, PUTATIVE (AFU_ORTHOLOGUE AFUA_1G12880)-RELATED"/>
    <property type="match status" value="1"/>
</dbReference>
<dbReference type="Pfam" id="PF01636">
    <property type="entry name" value="APH"/>
    <property type="match status" value="1"/>
</dbReference>
<dbReference type="Gene3D" id="3.30.200.20">
    <property type="entry name" value="Phosphorylase Kinase, domain 1"/>
    <property type="match status" value="1"/>
</dbReference>
<keyword evidence="1" id="KW-1133">Transmembrane helix</keyword>
<keyword evidence="1" id="KW-0812">Transmembrane</keyword>
<evidence type="ECO:0000256" key="1">
    <source>
        <dbReference type="SAM" id="Phobius"/>
    </source>
</evidence>
<evidence type="ECO:0000313" key="3">
    <source>
        <dbReference type="EMBL" id="NKI15843.1"/>
    </source>
</evidence>
<comment type="caution">
    <text evidence="3">The sequence shown here is derived from an EMBL/GenBank/DDBJ whole genome shotgun (WGS) entry which is preliminary data.</text>
</comment>
<dbReference type="InterPro" id="IPR052898">
    <property type="entry name" value="ACAD10-like"/>
</dbReference>
<keyword evidence="4" id="KW-1185">Reference proteome</keyword>
<accession>A0ABX1GBI0</accession>
<keyword evidence="1" id="KW-0472">Membrane</keyword>
<protein>
    <submittedName>
        <fullName evidence="3">Phosphotransferase family protein</fullName>
    </submittedName>
</protein>
<evidence type="ECO:0000259" key="2">
    <source>
        <dbReference type="Pfam" id="PF01636"/>
    </source>
</evidence>
<name>A0ABX1GBI0_9GAMM</name>
<dbReference type="Proteomes" id="UP000765845">
    <property type="component" value="Unassembled WGS sequence"/>
</dbReference>
<dbReference type="RefSeq" id="WP_168448401.1">
    <property type="nucleotide sequence ID" value="NZ_JAAWWK010000001.1"/>
</dbReference>
<dbReference type="InterPro" id="IPR041726">
    <property type="entry name" value="ACAD10_11_N"/>
</dbReference>
<organism evidence="3 4">
    <name type="scientific">Spongiibacter thalassae</name>
    <dbReference type="NCBI Taxonomy" id="2721624"/>
    <lineage>
        <taxon>Bacteria</taxon>
        <taxon>Pseudomonadati</taxon>
        <taxon>Pseudomonadota</taxon>
        <taxon>Gammaproteobacteria</taxon>
        <taxon>Cellvibrionales</taxon>
        <taxon>Spongiibacteraceae</taxon>
        <taxon>Spongiibacter</taxon>
    </lineage>
</organism>
<feature type="domain" description="Aminoglycoside phosphotransferase" evidence="2">
    <location>
        <begin position="33"/>
        <end position="265"/>
    </location>
</feature>
<reference evidence="3 4" key="1">
    <citation type="submission" date="2020-04" db="EMBL/GenBank/DDBJ databases">
        <authorList>
            <person name="Yoon J."/>
        </authorList>
    </citation>
    <scope>NUCLEOTIDE SEQUENCE [LARGE SCALE GENOMIC DNA]</scope>
    <source>
        <strain evidence="3 4">KMU-166</strain>
    </source>
</reference>
<dbReference type="CDD" id="cd05154">
    <property type="entry name" value="ACAD10_11_N-like"/>
    <property type="match status" value="1"/>
</dbReference>
<dbReference type="SUPFAM" id="SSF56112">
    <property type="entry name" value="Protein kinase-like (PK-like)"/>
    <property type="match status" value="1"/>
</dbReference>
<dbReference type="Gene3D" id="3.90.1200.10">
    <property type="match status" value="1"/>
</dbReference>